<evidence type="ECO:0000256" key="1">
    <source>
        <dbReference type="ARBA" id="ARBA00004418"/>
    </source>
</evidence>
<gene>
    <name evidence="5" type="ORF">GQA70_02005</name>
</gene>
<proteinExistence type="predicted"/>
<dbReference type="Gene3D" id="3.40.190.170">
    <property type="entry name" value="Bacterial extracellular solute-binding protein, family 7"/>
    <property type="match status" value="1"/>
</dbReference>
<keyword evidence="6" id="KW-1185">Reference proteome</keyword>
<protein>
    <recommendedName>
        <fullName evidence="7">C4-dicarboxylate ABC transporter substrate-binding protein</fullName>
    </recommendedName>
</protein>
<organism evidence="5 6">
    <name type="scientific">Ponticoccus alexandrii</name>
    <dbReference type="NCBI Taxonomy" id="1943633"/>
    <lineage>
        <taxon>Bacteria</taxon>
        <taxon>Pseudomonadati</taxon>
        <taxon>Pseudomonadota</taxon>
        <taxon>Alphaproteobacteria</taxon>
        <taxon>Rhodobacterales</taxon>
        <taxon>Roseobacteraceae</taxon>
        <taxon>Ponticoccus</taxon>
    </lineage>
</organism>
<evidence type="ECO:0000256" key="3">
    <source>
        <dbReference type="ARBA" id="ARBA00022764"/>
    </source>
</evidence>
<feature type="signal peptide" evidence="4">
    <location>
        <begin position="1"/>
        <end position="22"/>
    </location>
</feature>
<evidence type="ECO:0000313" key="5">
    <source>
        <dbReference type="EMBL" id="QRF65191.1"/>
    </source>
</evidence>
<reference evidence="5 6" key="1">
    <citation type="submission" date="2019-12" db="EMBL/GenBank/DDBJ databases">
        <title>Complete Genome Sequence of a Quorum-Sensing Bacterium,Rhodobacteraceae bacterium C31, Isolated from a marine microalgae symbiotic bacteria.</title>
        <authorList>
            <person name="Zhang Y."/>
        </authorList>
    </citation>
    <scope>NUCLEOTIDE SEQUENCE [LARGE SCALE GENOMIC DNA]</scope>
    <source>
        <strain evidence="5 6">C31</strain>
    </source>
</reference>
<dbReference type="InterPro" id="IPR018389">
    <property type="entry name" value="DctP_fam"/>
</dbReference>
<evidence type="ECO:0000313" key="6">
    <source>
        <dbReference type="Proteomes" id="UP000596387"/>
    </source>
</evidence>
<sequence length="324" mass="34983">MTLRNSFLAATLLGALAIPVSAETVFKLGAVGSPGTPEVDAALRFAEIVAEQSEGEYRVDVLHSGQAGGEREIAEGLQFGTSDFAILGGIVQNFDPALMIVEWDLLFKNNDHVRAVMNGPIGDDISDRLSQNLGARKIATLMRSPRLLTTNAEVNELADIAGMKVRVPEMPARIALWKALGAQPTPMAFPEVVPALQLGTIDGQENPIGLITSTGIDEAVDYLADTKHLYGFMFLLAAESAWDSIPEEDRAIFTEAAEQAAAYNDELVETSVQDGMAKAGEKMTVTRPDLEAWRAATADVYQQFSDVEGFTDLYTRIVEAGQDY</sequence>
<dbReference type="CDD" id="cd13603">
    <property type="entry name" value="PBP2_TRAP_Siap_TeaA_like"/>
    <property type="match status" value="1"/>
</dbReference>
<dbReference type="NCBIfam" id="NF037995">
    <property type="entry name" value="TRAP_S1"/>
    <property type="match status" value="1"/>
</dbReference>
<evidence type="ECO:0000256" key="2">
    <source>
        <dbReference type="ARBA" id="ARBA00022729"/>
    </source>
</evidence>
<dbReference type="InterPro" id="IPR038404">
    <property type="entry name" value="TRAP_DctP_sf"/>
</dbReference>
<evidence type="ECO:0008006" key="7">
    <source>
        <dbReference type="Google" id="ProtNLM"/>
    </source>
</evidence>
<dbReference type="PANTHER" id="PTHR33376:SF4">
    <property type="entry name" value="SIALIC ACID-BINDING PERIPLASMIC PROTEIN SIAP"/>
    <property type="match status" value="1"/>
</dbReference>
<evidence type="ECO:0000256" key="4">
    <source>
        <dbReference type="SAM" id="SignalP"/>
    </source>
</evidence>
<keyword evidence="2 4" id="KW-0732">Signal</keyword>
<dbReference type="EMBL" id="CP047166">
    <property type="protein sequence ID" value="QRF65191.1"/>
    <property type="molecule type" value="Genomic_DNA"/>
</dbReference>
<comment type="subcellular location">
    <subcellularLocation>
        <location evidence="1">Periplasm</location>
    </subcellularLocation>
</comment>
<keyword evidence="3" id="KW-0574">Periplasm</keyword>
<name>A0ABX7F5V4_9RHOB</name>
<feature type="chain" id="PRO_5046601863" description="C4-dicarboxylate ABC transporter substrate-binding protein" evidence="4">
    <location>
        <begin position="23"/>
        <end position="324"/>
    </location>
</feature>
<accession>A0ABX7F5V4</accession>
<dbReference type="Pfam" id="PF03480">
    <property type="entry name" value="DctP"/>
    <property type="match status" value="1"/>
</dbReference>
<dbReference type="Proteomes" id="UP000596387">
    <property type="component" value="Chromosome"/>
</dbReference>
<dbReference type="PANTHER" id="PTHR33376">
    <property type="match status" value="1"/>
</dbReference>
<dbReference type="RefSeq" id="WP_251374176.1">
    <property type="nucleotide sequence ID" value="NZ_CP047166.1"/>
</dbReference>